<comment type="caution">
    <text evidence="9">The sequence shown here is derived from an EMBL/GenBank/DDBJ whole genome shotgun (WGS) entry which is preliminary data.</text>
</comment>
<protein>
    <recommendedName>
        <fullName evidence="6">Probable transcription termination protein NusA</fullName>
    </recommendedName>
</protein>
<organism evidence="9 10">
    <name type="scientific">candidate division MSBL1 archaeon SCGC-AAA382M17</name>
    <dbReference type="NCBI Taxonomy" id="1698284"/>
    <lineage>
        <taxon>Archaea</taxon>
        <taxon>Methanobacteriati</taxon>
        <taxon>Methanobacteriota</taxon>
        <taxon>candidate division MSBL1</taxon>
    </lineage>
</organism>
<dbReference type="CDD" id="cd22530">
    <property type="entry name" value="KH-II_NusA_arch_rpt1"/>
    <property type="match status" value="1"/>
</dbReference>
<dbReference type="InterPro" id="IPR004087">
    <property type="entry name" value="KH_dom"/>
</dbReference>
<evidence type="ECO:0000259" key="8">
    <source>
        <dbReference type="SMART" id="SM00322"/>
    </source>
</evidence>
<dbReference type="SMART" id="SM00322">
    <property type="entry name" value="KH"/>
    <property type="match status" value="1"/>
</dbReference>
<evidence type="ECO:0000256" key="7">
    <source>
        <dbReference type="PROSITE-ProRule" id="PRU00117"/>
    </source>
</evidence>
<name>A0ABR5TJE1_9EURY</name>
<dbReference type="SUPFAM" id="SSF54814">
    <property type="entry name" value="Prokaryotic type KH domain (KH-domain type II)"/>
    <property type="match status" value="2"/>
</dbReference>
<keyword evidence="4 6" id="KW-0805">Transcription regulation</keyword>
<keyword evidence="2 6" id="KW-0963">Cytoplasm</keyword>
<keyword evidence="9" id="KW-0648">Protein biosynthesis</keyword>
<dbReference type="PROSITE" id="PS50084">
    <property type="entry name" value="KH_TYPE_1"/>
    <property type="match status" value="1"/>
</dbReference>
<reference evidence="9 10" key="1">
    <citation type="journal article" date="2016" name="Sci. Rep.">
        <title>Metabolic traits of an uncultured archaeal lineage -MSBL1- from brine pools of the Red Sea.</title>
        <authorList>
            <person name="Mwirichia R."/>
            <person name="Alam I."/>
            <person name="Rashid M."/>
            <person name="Vinu M."/>
            <person name="Ba-Alawi W."/>
            <person name="Anthony Kamau A."/>
            <person name="Kamanda Ngugi D."/>
            <person name="Goker M."/>
            <person name="Klenk H.P."/>
            <person name="Bajic V."/>
            <person name="Stingl U."/>
        </authorList>
    </citation>
    <scope>NUCLEOTIDE SEQUENCE [LARGE SCALE GENOMIC DNA]</scope>
    <source>
        <strain evidence="9">SCGC-AAA382M17</strain>
    </source>
</reference>
<dbReference type="InterPro" id="IPR015946">
    <property type="entry name" value="KH_dom-like_a/b"/>
</dbReference>
<dbReference type="Gene3D" id="3.30.300.20">
    <property type="match status" value="2"/>
</dbReference>
<dbReference type="HAMAP" id="MF_00945_A">
    <property type="entry name" value="NusA_A"/>
    <property type="match status" value="1"/>
</dbReference>
<comment type="subcellular location">
    <subcellularLocation>
        <location evidence="6">Cytoplasm</location>
    </subcellularLocation>
</comment>
<feature type="domain" description="K Homology" evidence="8">
    <location>
        <begin position="31"/>
        <end position="98"/>
    </location>
</feature>
<comment type="similarity">
    <text evidence="6">Belongs to the NusA family.</text>
</comment>
<dbReference type="PANTHER" id="PTHR22648">
    <property type="entry name" value="TRANSCRIPTION TERMINATION FACTOR NUSA"/>
    <property type="match status" value="1"/>
</dbReference>
<dbReference type="Pfam" id="PF07650">
    <property type="entry name" value="KH_2"/>
    <property type="match status" value="1"/>
</dbReference>
<evidence type="ECO:0000313" key="9">
    <source>
        <dbReference type="EMBL" id="KXB08169.1"/>
    </source>
</evidence>
<dbReference type="InterPro" id="IPR030842">
    <property type="entry name" value="TF_NusA_bacterial"/>
</dbReference>
<dbReference type="EMBL" id="LHYI01000028">
    <property type="protein sequence ID" value="KXB08169.1"/>
    <property type="molecule type" value="Genomic_DNA"/>
</dbReference>
<evidence type="ECO:0000256" key="6">
    <source>
        <dbReference type="HAMAP-Rule" id="MF_00945"/>
    </source>
</evidence>
<evidence type="ECO:0000313" key="10">
    <source>
        <dbReference type="Proteomes" id="UP000070633"/>
    </source>
</evidence>
<accession>A0ABR5TJE1</accession>
<dbReference type="InterPro" id="IPR010212">
    <property type="entry name" value="NusA_arc"/>
</dbReference>
<evidence type="ECO:0000256" key="2">
    <source>
        <dbReference type="ARBA" id="ARBA00022490"/>
    </source>
</evidence>
<dbReference type="GO" id="GO:0003746">
    <property type="term" value="F:translation elongation factor activity"/>
    <property type="evidence" value="ECO:0007669"/>
    <property type="project" value="UniProtKB-KW"/>
</dbReference>
<comment type="function">
    <text evidence="6">Participates in transcription termination.</text>
</comment>
<evidence type="ECO:0000256" key="5">
    <source>
        <dbReference type="ARBA" id="ARBA00023163"/>
    </source>
</evidence>
<sequence>MKVKLSNEKLRYIALFEKLTKVTPRDCVMSDNDQITFVVDQGDMGRAIGENGKNVSKVRKKLDSRVDVVEYSSDPQKFLKNIFSPAEVEEIEIEEEEDQKVAIVHVKESDKGRAVGRNGWNIDRARKLSSRHHGLSDVSIP</sequence>
<dbReference type="InterPro" id="IPR004044">
    <property type="entry name" value="KH_dom_type_2"/>
</dbReference>
<evidence type="ECO:0000256" key="4">
    <source>
        <dbReference type="ARBA" id="ARBA00023015"/>
    </source>
</evidence>
<proteinExistence type="inferred from homology"/>
<keyword evidence="5 6" id="KW-0804">Transcription</keyword>
<keyword evidence="3 7" id="KW-0694">RNA-binding</keyword>
<evidence type="ECO:0000256" key="1">
    <source>
        <dbReference type="ARBA" id="ARBA00022472"/>
    </source>
</evidence>
<dbReference type="InterPro" id="IPR009019">
    <property type="entry name" value="KH_sf_prok-type"/>
</dbReference>
<dbReference type="InterPro" id="IPR058582">
    <property type="entry name" value="KH_NusA_2nd"/>
</dbReference>
<dbReference type="NCBIfam" id="TIGR01952">
    <property type="entry name" value="nusA_arch"/>
    <property type="match status" value="1"/>
</dbReference>
<dbReference type="PANTHER" id="PTHR22648:SF0">
    <property type="entry name" value="TRANSCRIPTION TERMINATION_ANTITERMINATION PROTEIN NUSA"/>
    <property type="match status" value="1"/>
</dbReference>
<dbReference type="Pfam" id="PF26594">
    <property type="entry name" value="KH_NusA_2nd"/>
    <property type="match status" value="1"/>
</dbReference>
<keyword evidence="10" id="KW-1185">Reference proteome</keyword>
<evidence type="ECO:0000256" key="3">
    <source>
        <dbReference type="ARBA" id="ARBA00022884"/>
    </source>
</evidence>
<gene>
    <name evidence="6" type="primary">nusA</name>
    <name evidence="9" type="ORF">AKJ55_01370</name>
</gene>
<dbReference type="Proteomes" id="UP000070633">
    <property type="component" value="Unassembled WGS sequence"/>
</dbReference>
<keyword evidence="1 6" id="KW-0806">Transcription termination</keyword>
<keyword evidence="9" id="KW-0251">Elongation factor</keyword>